<gene>
    <name evidence="2" type="ORF">Slati_3275300</name>
</gene>
<feature type="compositionally biased region" description="Basic residues" evidence="1">
    <location>
        <begin position="1"/>
        <end position="26"/>
    </location>
</feature>
<reference evidence="2" key="2">
    <citation type="journal article" date="2024" name="Plant">
        <title>Genomic evolution and insights into agronomic trait innovations of Sesamum species.</title>
        <authorList>
            <person name="Miao H."/>
            <person name="Wang L."/>
            <person name="Qu L."/>
            <person name="Liu H."/>
            <person name="Sun Y."/>
            <person name="Le M."/>
            <person name="Wang Q."/>
            <person name="Wei S."/>
            <person name="Zheng Y."/>
            <person name="Lin W."/>
            <person name="Duan Y."/>
            <person name="Cao H."/>
            <person name="Xiong S."/>
            <person name="Wang X."/>
            <person name="Wei L."/>
            <person name="Li C."/>
            <person name="Ma Q."/>
            <person name="Ju M."/>
            <person name="Zhao R."/>
            <person name="Li G."/>
            <person name="Mu C."/>
            <person name="Tian Q."/>
            <person name="Mei H."/>
            <person name="Zhang T."/>
            <person name="Gao T."/>
            <person name="Zhang H."/>
        </authorList>
    </citation>
    <scope>NUCLEOTIDE SEQUENCE</scope>
    <source>
        <strain evidence="2">KEN1</strain>
    </source>
</reference>
<feature type="compositionally biased region" description="Basic residues" evidence="1">
    <location>
        <begin position="112"/>
        <end position="126"/>
    </location>
</feature>
<feature type="region of interest" description="Disordered" evidence="1">
    <location>
        <begin position="95"/>
        <end position="126"/>
    </location>
</feature>
<sequence length="170" mass="20227">MVPPRHQRHHHIHQKRRRVARLRRQNRHPDHRLIHPHRWSRKATEARIAVLSTNTRWSRKATKARIAVLSANTWRWKATEARFSFISAASRSTHTILSTNPDRPHPTFPPVKHPRSTSSRRRRRQQPHHHHRCVCLLRWRVLPCIPRSRPVLLGQEKEEACHGPRSCCCL</sequence>
<dbReference type="AlphaFoldDB" id="A0AAW2UZG4"/>
<feature type="region of interest" description="Disordered" evidence="1">
    <location>
        <begin position="1"/>
        <end position="28"/>
    </location>
</feature>
<organism evidence="2">
    <name type="scientific">Sesamum latifolium</name>
    <dbReference type="NCBI Taxonomy" id="2727402"/>
    <lineage>
        <taxon>Eukaryota</taxon>
        <taxon>Viridiplantae</taxon>
        <taxon>Streptophyta</taxon>
        <taxon>Embryophyta</taxon>
        <taxon>Tracheophyta</taxon>
        <taxon>Spermatophyta</taxon>
        <taxon>Magnoliopsida</taxon>
        <taxon>eudicotyledons</taxon>
        <taxon>Gunneridae</taxon>
        <taxon>Pentapetalae</taxon>
        <taxon>asterids</taxon>
        <taxon>lamiids</taxon>
        <taxon>Lamiales</taxon>
        <taxon>Pedaliaceae</taxon>
        <taxon>Sesamum</taxon>
    </lineage>
</organism>
<accession>A0AAW2UZG4</accession>
<evidence type="ECO:0000313" key="2">
    <source>
        <dbReference type="EMBL" id="KAL0422524.1"/>
    </source>
</evidence>
<protein>
    <submittedName>
        <fullName evidence="2">Uncharacterized protein</fullName>
    </submittedName>
</protein>
<reference evidence="2" key="1">
    <citation type="submission" date="2020-06" db="EMBL/GenBank/DDBJ databases">
        <authorList>
            <person name="Li T."/>
            <person name="Hu X."/>
            <person name="Zhang T."/>
            <person name="Song X."/>
            <person name="Zhang H."/>
            <person name="Dai N."/>
            <person name="Sheng W."/>
            <person name="Hou X."/>
            <person name="Wei L."/>
        </authorList>
    </citation>
    <scope>NUCLEOTIDE SEQUENCE</scope>
    <source>
        <strain evidence="2">KEN1</strain>
        <tissue evidence="2">Leaf</tissue>
    </source>
</reference>
<dbReference type="EMBL" id="JACGWN010000011">
    <property type="protein sequence ID" value="KAL0422524.1"/>
    <property type="molecule type" value="Genomic_DNA"/>
</dbReference>
<proteinExistence type="predicted"/>
<comment type="caution">
    <text evidence="2">The sequence shown here is derived from an EMBL/GenBank/DDBJ whole genome shotgun (WGS) entry which is preliminary data.</text>
</comment>
<evidence type="ECO:0000256" key="1">
    <source>
        <dbReference type="SAM" id="MobiDB-lite"/>
    </source>
</evidence>
<name>A0AAW2UZG4_9LAMI</name>